<dbReference type="PANTHER" id="PTHR23235">
    <property type="entry name" value="KRUEPPEL-LIKE TRANSCRIPTION FACTOR"/>
    <property type="match status" value="1"/>
</dbReference>
<comment type="caution">
    <text evidence="7">The sequence shown here is derived from an EMBL/GenBank/DDBJ whole genome shotgun (WGS) entry which is preliminary data.</text>
</comment>
<feature type="compositionally biased region" description="Basic and acidic residues" evidence="5">
    <location>
        <begin position="348"/>
        <end position="361"/>
    </location>
</feature>
<evidence type="ECO:0000313" key="7">
    <source>
        <dbReference type="EMBL" id="RMY77506.1"/>
    </source>
</evidence>
<feature type="region of interest" description="Disordered" evidence="5">
    <location>
        <begin position="157"/>
        <end position="267"/>
    </location>
</feature>
<accession>A0A3M7EMT4</accession>
<dbReference type="PROSITE" id="PS00028">
    <property type="entry name" value="ZINC_FINGER_C2H2_1"/>
    <property type="match status" value="2"/>
</dbReference>
<keyword evidence="3" id="KW-0862">Zinc</keyword>
<evidence type="ECO:0000256" key="1">
    <source>
        <dbReference type="ARBA" id="ARBA00022723"/>
    </source>
</evidence>
<evidence type="ECO:0000259" key="6">
    <source>
        <dbReference type="PROSITE" id="PS50157"/>
    </source>
</evidence>
<feature type="region of interest" description="Disordered" evidence="5">
    <location>
        <begin position="1"/>
        <end position="25"/>
    </location>
</feature>
<dbReference type="AlphaFoldDB" id="A0A3M7EMT4"/>
<feature type="compositionally biased region" description="Basic and acidic residues" evidence="5">
    <location>
        <begin position="161"/>
        <end position="176"/>
    </location>
</feature>
<feature type="compositionally biased region" description="Polar residues" evidence="5">
    <location>
        <begin position="1"/>
        <end position="11"/>
    </location>
</feature>
<dbReference type="Pfam" id="PF00096">
    <property type="entry name" value="zf-C2H2"/>
    <property type="match status" value="3"/>
</dbReference>
<dbReference type="FunFam" id="3.30.160.60:FF:000446">
    <property type="entry name" value="Zinc finger protein"/>
    <property type="match status" value="1"/>
</dbReference>
<dbReference type="EMBL" id="QWIP01000023">
    <property type="protein sequence ID" value="RMY77506.1"/>
    <property type="molecule type" value="Genomic_DNA"/>
</dbReference>
<dbReference type="Gene3D" id="3.30.160.60">
    <property type="entry name" value="Classic Zinc Finger"/>
    <property type="match status" value="2"/>
</dbReference>
<dbReference type="InterPro" id="IPR013087">
    <property type="entry name" value="Znf_C2H2_type"/>
</dbReference>
<dbReference type="SMART" id="SM00355">
    <property type="entry name" value="ZnF_C2H2"/>
    <property type="match status" value="3"/>
</dbReference>
<feature type="compositionally biased region" description="Basic and acidic residues" evidence="5">
    <location>
        <begin position="201"/>
        <end position="213"/>
    </location>
</feature>
<dbReference type="GO" id="GO:0000978">
    <property type="term" value="F:RNA polymerase II cis-regulatory region sequence-specific DNA binding"/>
    <property type="evidence" value="ECO:0007669"/>
    <property type="project" value="TreeGrafter"/>
</dbReference>
<evidence type="ECO:0000313" key="8">
    <source>
        <dbReference type="Proteomes" id="UP000269276"/>
    </source>
</evidence>
<feature type="domain" description="C2H2-type" evidence="6">
    <location>
        <begin position="299"/>
        <end position="329"/>
    </location>
</feature>
<dbReference type="PANTHER" id="PTHR23235:SF120">
    <property type="entry name" value="KRUPPEL-LIKE FACTOR 15"/>
    <property type="match status" value="1"/>
</dbReference>
<evidence type="ECO:0000256" key="2">
    <source>
        <dbReference type="ARBA" id="ARBA00022771"/>
    </source>
</evidence>
<keyword evidence="1" id="KW-0479">Metal-binding</keyword>
<dbReference type="OrthoDB" id="6910977at2759"/>
<dbReference type="GO" id="GO:0008270">
    <property type="term" value="F:zinc ion binding"/>
    <property type="evidence" value="ECO:0007669"/>
    <property type="project" value="UniProtKB-KW"/>
</dbReference>
<organism evidence="7 8">
    <name type="scientific">Hortaea werneckii</name>
    <name type="common">Black yeast</name>
    <name type="synonym">Cladosporium werneckii</name>
    <dbReference type="NCBI Taxonomy" id="91943"/>
    <lineage>
        <taxon>Eukaryota</taxon>
        <taxon>Fungi</taxon>
        <taxon>Dikarya</taxon>
        <taxon>Ascomycota</taxon>
        <taxon>Pezizomycotina</taxon>
        <taxon>Dothideomycetes</taxon>
        <taxon>Dothideomycetidae</taxon>
        <taxon>Mycosphaerellales</taxon>
        <taxon>Teratosphaeriaceae</taxon>
        <taxon>Hortaea</taxon>
    </lineage>
</organism>
<dbReference type="VEuPathDB" id="FungiDB:BTJ68_03478"/>
<feature type="region of interest" description="Disordered" evidence="5">
    <location>
        <begin position="348"/>
        <end position="382"/>
    </location>
</feature>
<dbReference type="Proteomes" id="UP000269276">
    <property type="component" value="Unassembled WGS sequence"/>
</dbReference>
<reference evidence="7 8" key="1">
    <citation type="journal article" date="2018" name="BMC Genomics">
        <title>Genomic evidence for intraspecific hybridization in a clonal and extremely halotolerant yeast.</title>
        <authorList>
            <person name="Gostincar C."/>
            <person name="Stajich J.E."/>
            <person name="Zupancic J."/>
            <person name="Zalar P."/>
            <person name="Gunde-Cimerman N."/>
        </authorList>
    </citation>
    <scope>NUCLEOTIDE SEQUENCE [LARGE SCALE GENOMIC DNA]</scope>
    <source>
        <strain evidence="7 8">EXF-2682</strain>
    </source>
</reference>
<feature type="domain" description="C2H2-type" evidence="6">
    <location>
        <begin position="330"/>
        <end position="357"/>
    </location>
</feature>
<name>A0A3M7EMT4_HORWE</name>
<dbReference type="SUPFAM" id="SSF57667">
    <property type="entry name" value="beta-beta-alpha zinc fingers"/>
    <property type="match status" value="2"/>
</dbReference>
<dbReference type="PROSITE" id="PS50157">
    <property type="entry name" value="ZINC_FINGER_C2H2_2"/>
    <property type="match status" value="3"/>
</dbReference>
<feature type="compositionally biased region" description="Polar residues" evidence="5">
    <location>
        <begin position="235"/>
        <end position="244"/>
    </location>
</feature>
<feature type="compositionally biased region" description="Low complexity" evidence="5">
    <location>
        <begin position="217"/>
        <end position="228"/>
    </location>
</feature>
<evidence type="ECO:0000256" key="3">
    <source>
        <dbReference type="ARBA" id="ARBA00022833"/>
    </source>
</evidence>
<gene>
    <name evidence="7" type="ORF">D0863_01282</name>
</gene>
<feature type="domain" description="C2H2-type" evidence="6">
    <location>
        <begin position="269"/>
        <end position="296"/>
    </location>
</feature>
<dbReference type="GO" id="GO:0000981">
    <property type="term" value="F:DNA-binding transcription factor activity, RNA polymerase II-specific"/>
    <property type="evidence" value="ECO:0007669"/>
    <property type="project" value="TreeGrafter"/>
</dbReference>
<proteinExistence type="predicted"/>
<dbReference type="InterPro" id="IPR036236">
    <property type="entry name" value="Znf_C2H2_sf"/>
</dbReference>
<evidence type="ECO:0000256" key="4">
    <source>
        <dbReference type="PROSITE-ProRule" id="PRU00042"/>
    </source>
</evidence>
<keyword evidence="2 4" id="KW-0863">Zinc-finger</keyword>
<evidence type="ECO:0000256" key="5">
    <source>
        <dbReference type="SAM" id="MobiDB-lite"/>
    </source>
</evidence>
<protein>
    <recommendedName>
        <fullName evidence="6">C2H2-type domain-containing protein</fullName>
    </recommendedName>
</protein>
<sequence>MSYYANGQESFNGVVREDDESMQRTRRPVSYNPVHGFAPVGPSGPPPNHFLWPSQQQGLGLVQMPPASLEYAHDGSMSMPVATDVAFVPQRHNTMVPNMPIDSWNESCDPMSTILPNSFWDPMQPFRAFETTQFDSSTFHSYNTDDRQLLASSQYVAPQNDARESNDPVVKLEEPQTPRPQPLNDASPFEKPLDPDENEIIDEKRSFSIDSTRENSLSECSSISSGYSDAKPARNNPSSNSHAASWTEEAYSDEERHKRGFTKPENASCQCDQCGKLFQRSYNLKAHLETHDPNRPQPNPCQYPGCNKRFVRRTDLVRHEQSVHLKMRNFICPLCNSSFARKDTLRRHVDDGCPRRPEVRKRSGRTPQSSNASRSRHRREST</sequence>